<reference evidence="2 3" key="1">
    <citation type="submission" date="2015-10" db="EMBL/GenBank/DDBJ databases">
        <title>Genome analyses suggest a sexual origin of heterokaryosis in a supposedly ancient asexual fungus.</title>
        <authorList>
            <person name="Ropars J."/>
            <person name="Sedzielewska K."/>
            <person name="Noel J."/>
            <person name="Charron P."/>
            <person name="Farinelli L."/>
            <person name="Marton T."/>
            <person name="Kruger M."/>
            <person name="Pelin A."/>
            <person name="Brachmann A."/>
            <person name="Corradi N."/>
        </authorList>
    </citation>
    <scope>NUCLEOTIDE SEQUENCE [LARGE SCALE GENOMIC DNA]</scope>
    <source>
        <strain evidence="2 3">A4</strain>
    </source>
</reference>
<keyword evidence="3" id="KW-1185">Reference proteome</keyword>
<name>A0A2I1GM51_9GLOM</name>
<comment type="caution">
    <text evidence="2">The sequence shown here is derived from an EMBL/GenBank/DDBJ whole genome shotgun (WGS) entry which is preliminary data.</text>
</comment>
<protein>
    <submittedName>
        <fullName evidence="2">Uncharacterized protein</fullName>
    </submittedName>
</protein>
<organism evidence="2 3">
    <name type="scientific">Rhizophagus irregularis</name>
    <dbReference type="NCBI Taxonomy" id="588596"/>
    <lineage>
        <taxon>Eukaryota</taxon>
        <taxon>Fungi</taxon>
        <taxon>Fungi incertae sedis</taxon>
        <taxon>Mucoromycota</taxon>
        <taxon>Glomeromycotina</taxon>
        <taxon>Glomeromycetes</taxon>
        <taxon>Glomerales</taxon>
        <taxon>Glomeraceae</taxon>
        <taxon>Rhizophagus</taxon>
    </lineage>
</organism>
<dbReference type="VEuPathDB" id="FungiDB:FUN_020958"/>
<dbReference type="Proteomes" id="UP000234323">
    <property type="component" value="Unassembled WGS sequence"/>
</dbReference>
<gene>
    <name evidence="2" type="ORF">RhiirA4_544153</name>
</gene>
<feature type="region of interest" description="Disordered" evidence="1">
    <location>
        <begin position="84"/>
        <end position="106"/>
    </location>
</feature>
<evidence type="ECO:0000313" key="2">
    <source>
        <dbReference type="EMBL" id="PKY47716.1"/>
    </source>
</evidence>
<accession>A0A2I1GM51</accession>
<dbReference type="AlphaFoldDB" id="A0A2I1GM51"/>
<dbReference type="EMBL" id="LLXI01000574">
    <property type="protein sequence ID" value="PKY47716.1"/>
    <property type="molecule type" value="Genomic_DNA"/>
</dbReference>
<sequence>MLSHQYRILIKSEKAVFHLFLIHGYWFESIPSETSNITIVKGKTTVAKGTTAELIGILMQFNMKYHNNTGLGVEKPLDNLHISNPEYHKAKGRPTKRYKSSVEDNQNISSSVAKSNEGFLKTCSYCLGRGHNIRGCASKHKADKKMLISIY</sequence>
<dbReference type="VEuPathDB" id="FungiDB:RhiirA1_479392"/>
<feature type="compositionally biased region" description="Basic residues" evidence="1">
    <location>
        <begin position="90"/>
        <end position="99"/>
    </location>
</feature>
<dbReference type="VEuPathDB" id="FungiDB:RhiirFUN_002470"/>
<proteinExistence type="predicted"/>
<evidence type="ECO:0000256" key="1">
    <source>
        <dbReference type="SAM" id="MobiDB-lite"/>
    </source>
</evidence>
<evidence type="ECO:0000313" key="3">
    <source>
        <dbReference type="Proteomes" id="UP000234323"/>
    </source>
</evidence>